<gene>
    <name evidence="1" type="ORF">MARI151_20779</name>
</gene>
<dbReference type="EMBL" id="CABWLR010000002">
    <property type="protein sequence ID" value="VXB50864.1"/>
    <property type="molecule type" value="Genomic_DNA"/>
</dbReference>
<dbReference type="Proteomes" id="UP000430202">
    <property type="component" value="Unassembled WGS sequence"/>
</dbReference>
<organism evidence="1 2">
    <name type="scientific">Maribacter litoralis</name>
    <dbReference type="NCBI Taxonomy" id="2059726"/>
    <lineage>
        <taxon>Bacteria</taxon>
        <taxon>Pseudomonadati</taxon>
        <taxon>Bacteroidota</taxon>
        <taxon>Flavobacteriia</taxon>
        <taxon>Flavobacteriales</taxon>
        <taxon>Flavobacteriaceae</taxon>
        <taxon>Maribacter</taxon>
    </lineage>
</organism>
<dbReference type="AlphaFoldDB" id="A0A653R7P6"/>
<evidence type="ECO:0000313" key="2">
    <source>
        <dbReference type="Proteomes" id="UP000430202"/>
    </source>
</evidence>
<proteinExistence type="predicted"/>
<name>A0A653R7P6_9FLAO</name>
<evidence type="ECO:0000313" key="1">
    <source>
        <dbReference type="EMBL" id="VXB50864.1"/>
    </source>
</evidence>
<reference evidence="1 2" key="1">
    <citation type="submission" date="2019-10" db="EMBL/GenBank/DDBJ databases">
        <authorList>
            <person name="Karimi E."/>
        </authorList>
    </citation>
    <scope>NUCLEOTIDE SEQUENCE [LARGE SCALE GENOMIC DNA]</scope>
    <source>
        <strain evidence="1">Maribacter sp. 151</strain>
    </source>
</reference>
<keyword evidence="2" id="KW-1185">Reference proteome</keyword>
<protein>
    <submittedName>
        <fullName evidence="1">Uncharacterized protein</fullName>
    </submittedName>
</protein>
<accession>A0A653R7P6</accession>
<sequence length="48" mass="5825">MWSFYRTPNLYIASEFIDKMHSFSMNAPFVVEKQHFRIVLQTAWLVPF</sequence>